<evidence type="ECO:0000259" key="9">
    <source>
        <dbReference type="PROSITE" id="PS51012"/>
    </source>
</evidence>
<evidence type="ECO:0000313" key="11">
    <source>
        <dbReference type="Proteomes" id="UP000284219"/>
    </source>
</evidence>
<feature type="transmembrane region" description="Helical" evidence="8">
    <location>
        <begin position="178"/>
        <end position="201"/>
    </location>
</feature>
<dbReference type="PANTHER" id="PTHR30294:SF29">
    <property type="entry name" value="MULTIDRUG ABC TRANSPORTER PERMEASE YBHS-RELATED"/>
    <property type="match status" value="1"/>
</dbReference>
<dbReference type="InterPro" id="IPR013525">
    <property type="entry name" value="ABC2_TM"/>
</dbReference>
<feature type="transmembrane region" description="Helical" evidence="8">
    <location>
        <begin position="294"/>
        <end position="312"/>
    </location>
</feature>
<feature type="domain" description="ABC transmembrane type-2" evidence="9">
    <location>
        <begin position="128"/>
        <end position="375"/>
    </location>
</feature>
<evidence type="ECO:0000256" key="7">
    <source>
        <dbReference type="ARBA" id="ARBA00023136"/>
    </source>
</evidence>
<evidence type="ECO:0000256" key="5">
    <source>
        <dbReference type="ARBA" id="ARBA00022692"/>
    </source>
</evidence>
<evidence type="ECO:0000256" key="2">
    <source>
        <dbReference type="ARBA" id="ARBA00007783"/>
    </source>
</evidence>
<dbReference type="Gene3D" id="3.40.1710.10">
    <property type="entry name" value="abc type-2 transporter like domain"/>
    <property type="match status" value="1"/>
</dbReference>
<dbReference type="InterPro" id="IPR047817">
    <property type="entry name" value="ABC2_TM_bact-type"/>
</dbReference>
<keyword evidence="3" id="KW-0813">Transport</keyword>
<dbReference type="GO" id="GO:0140359">
    <property type="term" value="F:ABC-type transporter activity"/>
    <property type="evidence" value="ECO:0007669"/>
    <property type="project" value="InterPro"/>
</dbReference>
<accession>A0A419SKC9</accession>
<comment type="subcellular location">
    <subcellularLocation>
        <location evidence="1">Cell membrane</location>
        <topology evidence="1">Multi-pass membrane protein</topology>
    </subcellularLocation>
</comment>
<comment type="similarity">
    <text evidence="2">Belongs to the ABC-2 integral membrane protein family.</text>
</comment>
<protein>
    <recommendedName>
        <fullName evidence="9">ABC transmembrane type-2 domain-containing protein</fullName>
    </recommendedName>
</protein>
<dbReference type="PANTHER" id="PTHR30294">
    <property type="entry name" value="MEMBRANE COMPONENT OF ABC TRANSPORTER YHHJ-RELATED"/>
    <property type="match status" value="1"/>
</dbReference>
<evidence type="ECO:0000256" key="4">
    <source>
        <dbReference type="ARBA" id="ARBA00022475"/>
    </source>
</evidence>
<feature type="transmembrane region" description="Helical" evidence="8">
    <location>
        <begin position="20"/>
        <end position="39"/>
    </location>
</feature>
<feature type="transmembrane region" description="Helical" evidence="8">
    <location>
        <begin position="352"/>
        <end position="372"/>
    </location>
</feature>
<comment type="caution">
    <text evidence="10">The sequence shown here is derived from an EMBL/GenBank/DDBJ whole genome shotgun (WGS) entry which is preliminary data.</text>
</comment>
<keyword evidence="7 8" id="KW-0472">Membrane</keyword>
<dbReference type="AlphaFoldDB" id="A0A419SKC9"/>
<keyword evidence="6 8" id="KW-1133">Transmembrane helix</keyword>
<keyword evidence="11" id="KW-1185">Reference proteome</keyword>
<dbReference type="OrthoDB" id="9788252at2"/>
<organism evidence="10 11">
    <name type="scientific">Ammoniphilus oxalaticus</name>
    <dbReference type="NCBI Taxonomy" id="66863"/>
    <lineage>
        <taxon>Bacteria</taxon>
        <taxon>Bacillati</taxon>
        <taxon>Bacillota</taxon>
        <taxon>Bacilli</taxon>
        <taxon>Bacillales</taxon>
        <taxon>Paenibacillaceae</taxon>
        <taxon>Aneurinibacillus group</taxon>
        <taxon>Ammoniphilus</taxon>
    </lineage>
</organism>
<dbReference type="EMBL" id="MCHY01000008">
    <property type="protein sequence ID" value="RKD24491.1"/>
    <property type="molecule type" value="Genomic_DNA"/>
</dbReference>
<dbReference type="PROSITE" id="PS51012">
    <property type="entry name" value="ABC_TM2"/>
    <property type="match status" value="1"/>
</dbReference>
<evidence type="ECO:0000256" key="1">
    <source>
        <dbReference type="ARBA" id="ARBA00004651"/>
    </source>
</evidence>
<sequence>MKIGEMVIQEWRNLLKDRRLFAILLLLPLGYMFLFGHLYSQDKVRNIPLLYIDQDNSGLSEQIIQGLAASETFSLAGTAHSEQELIDRVAAGEAYAGLIIPNQLSQKVTQNRQGELLTVIDGSNLIIANRVISGLNEVTQTYSQGITMKKLEAKGVDPQSRVAIQMGYRTLFNPGNSYSIYLLLGLMGTVLQSVTMLGMTLSLTGDKEQGQGPFVEKTFVQSLKYLYAKAVPYFLIGLFNAIVAAAVLTQVFQVPFAGVIWLLIPLAVAYMLSLIGFSFLVASVSQTKLQATQLTMLLVYPSFFLSGFSWPFTSMPQWVSAIGKMLPISPFLHGIRELAIKGNPWSFIVADVTRLALFASVTLLISLGPGLVERRKRYGV</sequence>
<evidence type="ECO:0000256" key="3">
    <source>
        <dbReference type="ARBA" id="ARBA00022448"/>
    </source>
</evidence>
<evidence type="ECO:0000256" key="6">
    <source>
        <dbReference type="ARBA" id="ARBA00022989"/>
    </source>
</evidence>
<dbReference type="Proteomes" id="UP000284219">
    <property type="component" value="Unassembled WGS sequence"/>
</dbReference>
<proteinExistence type="inferred from homology"/>
<keyword evidence="4" id="KW-1003">Cell membrane</keyword>
<dbReference type="Pfam" id="PF12698">
    <property type="entry name" value="ABC2_membrane_3"/>
    <property type="match status" value="1"/>
</dbReference>
<evidence type="ECO:0000313" key="10">
    <source>
        <dbReference type="EMBL" id="RKD24491.1"/>
    </source>
</evidence>
<name>A0A419SKC9_9BACL</name>
<reference evidence="10 11" key="1">
    <citation type="submission" date="2016-08" db="EMBL/GenBank/DDBJ databases">
        <title>Novel Firmicute Genomes.</title>
        <authorList>
            <person name="Poppleton D.I."/>
            <person name="Gribaldo S."/>
        </authorList>
    </citation>
    <scope>NUCLEOTIDE SEQUENCE [LARGE SCALE GENOMIC DNA]</scope>
    <source>
        <strain evidence="10 11">RAOx-1</strain>
    </source>
</reference>
<dbReference type="InterPro" id="IPR051449">
    <property type="entry name" value="ABC-2_transporter_component"/>
</dbReference>
<gene>
    <name evidence="10" type="ORF">BEP19_08895</name>
</gene>
<dbReference type="RefSeq" id="WP_120189787.1">
    <property type="nucleotide sequence ID" value="NZ_MCHY01000008.1"/>
</dbReference>
<feature type="transmembrane region" description="Helical" evidence="8">
    <location>
        <begin position="258"/>
        <end position="282"/>
    </location>
</feature>
<dbReference type="GO" id="GO:0005886">
    <property type="term" value="C:plasma membrane"/>
    <property type="evidence" value="ECO:0007669"/>
    <property type="project" value="UniProtKB-SubCell"/>
</dbReference>
<feature type="transmembrane region" description="Helical" evidence="8">
    <location>
        <begin position="231"/>
        <end position="252"/>
    </location>
</feature>
<evidence type="ECO:0000256" key="8">
    <source>
        <dbReference type="SAM" id="Phobius"/>
    </source>
</evidence>
<keyword evidence="5 8" id="KW-0812">Transmembrane</keyword>